<dbReference type="OrthoDB" id="3829223at2"/>
<evidence type="ECO:0000313" key="1">
    <source>
        <dbReference type="EMBL" id="TWG12255.1"/>
    </source>
</evidence>
<dbReference type="RefSeq" id="WP_122979116.1">
    <property type="nucleotide sequence ID" value="NZ_BOMX01000099.1"/>
</dbReference>
<dbReference type="Gene3D" id="3.30.1310.10">
    <property type="entry name" value="Nucleoid-associated protein YbaB-like domain"/>
    <property type="match status" value="1"/>
</dbReference>
<keyword evidence="2" id="KW-1185">Reference proteome</keyword>
<gene>
    <name evidence="1" type="ORF">FHX34_105122</name>
</gene>
<dbReference type="Proteomes" id="UP000320239">
    <property type="component" value="Unassembled WGS sequence"/>
</dbReference>
<dbReference type="EMBL" id="VIWY01000005">
    <property type="protein sequence ID" value="TWG12255.1"/>
    <property type="molecule type" value="Genomic_DNA"/>
</dbReference>
<evidence type="ECO:0000313" key="2">
    <source>
        <dbReference type="Proteomes" id="UP000320239"/>
    </source>
</evidence>
<comment type="caution">
    <text evidence="1">The sequence shown here is derived from an EMBL/GenBank/DDBJ whole genome shotgun (WGS) entry which is preliminary data.</text>
</comment>
<dbReference type="AlphaFoldDB" id="A0A561VKV1"/>
<organism evidence="1 2">
    <name type="scientific">Actinoplanes teichomyceticus</name>
    <dbReference type="NCBI Taxonomy" id="1867"/>
    <lineage>
        <taxon>Bacteria</taxon>
        <taxon>Bacillati</taxon>
        <taxon>Actinomycetota</taxon>
        <taxon>Actinomycetes</taxon>
        <taxon>Micromonosporales</taxon>
        <taxon>Micromonosporaceae</taxon>
        <taxon>Actinoplanes</taxon>
    </lineage>
</organism>
<reference evidence="1 2" key="1">
    <citation type="submission" date="2019-06" db="EMBL/GenBank/DDBJ databases">
        <title>Sequencing the genomes of 1000 actinobacteria strains.</title>
        <authorList>
            <person name="Klenk H.-P."/>
        </authorList>
    </citation>
    <scope>NUCLEOTIDE SEQUENCE [LARGE SCALE GENOMIC DNA]</scope>
    <source>
        <strain evidence="1 2">DSM 43866</strain>
    </source>
</reference>
<evidence type="ECO:0008006" key="3">
    <source>
        <dbReference type="Google" id="ProtNLM"/>
    </source>
</evidence>
<proteinExistence type="predicted"/>
<accession>A0A561VKV1</accession>
<sequence>MADFGNTQIDQLLAQMRQTLDGLRAGPTTSPVTESPETVGEAAAGQVRAVMRDGRLDSLRLDPRMLRLPGEDLSAHIVVAVNAALAATRQQGSPNNPTTVDPDTLARQLREVQDASLRQMTAFGTAMNEALAQIRQAGEKR</sequence>
<dbReference type="InterPro" id="IPR036894">
    <property type="entry name" value="YbaB-like_sf"/>
</dbReference>
<protein>
    <recommendedName>
        <fullName evidence="3">YbaB/EbfC DNA-binding family protein</fullName>
    </recommendedName>
</protein>
<name>A0A561VKV1_ACTTI</name>